<dbReference type="Proteomes" id="UP000001307">
    <property type="component" value="Unassembled WGS sequence"/>
</dbReference>
<dbReference type="SMART" id="SM00399">
    <property type="entry name" value="ZnF_C4"/>
    <property type="match status" value="1"/>
</dbReference>
<dbReference type="GO" id="GO:0005634">
    <property type="term" value="C:nucleus"/>
    <property type="evidence" value="ECO:0007669"/>
    <property type="project" value="UniProtKB-SubCell"/>
</dbReference>
<dbReference type="PROSITE" id="PS51843">
    <property type="entry name" value="NR_LBD"/>
    <property type="match status" value="1"/>
</dbReference>
<dbReference type="OrthoDB" id="6355676at2759"/>
<evidence type="ECO:0000256" key="7">
    <source>
        <dbReference type="ARBA" id="ARBA00023163"/>
    </source>
</evidence>
<dbReference type="InterPro" id="IPR035500">
    <property type="entry name" value="NHR-like_dom_sf"/>
</dbReference>
<gene>
    <name evidence="13" type="ORF">GSOID_T00005963001</name>
</gene>
<dbReference type="InterPro" id="IPR050234">
    <property type="entry name" value="Nuclear_hormone_rcpt_NR1"/>
</dbReference>
<keyword evidence="3 10" id="KW-0863">Zinc-finger</keyword>
<dbReference type="SMART" id="SM00430">
    <property type="entry name" value="HOLI"/>
    <property type="match status" value="1"/>
</dbReference>
<evidence type="ECO:0008006" key="15">
    <source>
        <dbReference type="Google" id="ProtNLM"/>
    </source>
</evidence>
<dbReference type="InterPro" id="IPR013088">
    <property type="entry name" value="Znf_NHR/GATA"/>
</dbReference>
<evidence type="ECO:0000256" key="4">
    <source>
        <dbReference type="ARBA" id="ARBA00022833"/>
    </source>
</evidence>
<dbReference type="FunCoup" id="E4WSW5">
    <property type="interactions" value="1"/>
</dbReference>
<accession>E4WSW5</accession>
<dbReference type="SUPFAM" id="SSF48508">
    <property type="entry name" value="Nuclear receptor ligand-binding domain"/>
    <property type="match status" value="1"/>
</dbReference>
<dbReference type="GO" id="GO:0045944">
    <property type="term" value="P:positive regulation of transcription by RNA polymerase II"/>
    <property type="evidence" value="ECO:0007669"/>
    <property type="project" value="TreeGrafter"/>
</dbReference>
<evidence type="ECO:0000256" key="1">
    <source>
        <dbReference type="ARBA" id="ARBA00005993"/>
    </source>
</evidence>
<dbReference type="GO" id="GO:0030154">
    <property type="term" value="P:cell differentiation"/>
    <property type="evidence" value="ECO:0007669"/>
    <property type="project" value="TreeGrafter"/>
</dbReference>
<evidence type="ECO:0000313" key="14">
    <source>
        <dbReference type="Proteomes" id="UP000001307"/>
    </source>
</evidence>
<dbReference type="SUPFAM" id="SSF57716">
    <property type="entry name" value="Glucocorticoid receptor-like (DNA-binding domain)"/>
    <property type="match status" value="1"/>
</dbReference>
<keyword evidence="6 10" id="KW-0238">DNA-binding</keyword>
<evidence type="ECO:0000259" key="11">
    <source>
        <dbReference type="PROSITE" id="PS51030"/>
    </source>
</evidence>
<keyword evidence="2 10" id="KW-0479">Metal-binding</keyword>
<keyword evidence="8 10" id="KW-0675">Receptor</keyword>
<proteinExistence type="inferred from homology"/>
<feature type="domain" description="Nuclear receptor" evidence="11">
    <location>
        <begin position="38"/>
        <end position="113"/>
    </location>
</feature>
<dbReference type="Gene3D" id="1.10.565.10">
    <property type="entry name" value="Retinoid X Receptor"/>
    <property type="match status" value="1"/>
</dbReference>
<evidence type="ECO:0000256" key="2">
    <source>
        <dbReference type="ARBA" id="ARBA00022723"/>
    </source>
</evidence>
<evidence type="ECO:0000256" key="3">
    <source>
        <dbReference type="ARBA" id="ARBA00022771"/>
    </source>
</evidence>
<dbReference type="GO" id="GO:0004879">
    <property type="term" value="F:nuclear receptor activity"/>
    <property type="evidence" value="ECO:0007669"/>
    <property type="project" value="TreeGrafter"/>
</dbReference>
<dbReference type="PROSITE" id="PS51030">
    <property type="entry name" value="NUCLEAR_REC_DBD_2"/>
    <property type="match status" value="1"/>
</dbReference>
<evidence type="ECO:0000259" key="12">
    <source>
        <dbReference type="PROSITE" id="PS51843"/>
    </source>
</evidence>
<dbReference type="GO" id="GO:0008270">
    <property type="term" value="F:zinc ion binding"/>
    <property type="evidence" value="ECO:0007669"/>
    <property type="project" value="UniProtKB-KW"/>
</dbReference>
<keyword evidence="14" id="KW-1185">Reference proteome</keyword>
<evidence type="ECO:0000256" key="10">
    <source>
        <dbReference type="RuleBase" id="RU004334"/>
    </source>
</evidence>
<reference evidence="13" key="1">
    <citation type="journal article" date="2010" name="Science">
        <title>Plasticity of animal genome architecture unmasked by rapid evolution of a pelagic tunicate.</title>
        <authorList>
            <person name="Denoeud F."/>
            <person name="Henriet S."/>
            <person name="Mungpakdee S."/>
            <person name="Aury J.M."/>
            <person name="Da Silva C."/>
            <person name="Brinkmann H."/>
            <person name="Mikhaleva J."/>
            <person name="Olsen L.C."/>
            <person name="Jubin C."/>
            <person name="Canestro C."/>
            <person name="Bouquet J.M."/>
            <person name="Danks G."/>
            <person name="Poulain J."/>
            <person name="Campsteijn C."/>
            <person name="Adamski M."/>
            <person name="Cross I."/>
            <person name="Yadetie F."/>
            <person name="Muffato M."/>
            <person name="Louis A."/>
            <person name="Butcher S."/>
            <person name="Tsagkogeorga G."/>
            <person name="Konrad A."/>
            <person name="Singh S."/>
            <person name="Jensen M.F."/>
            <person name="Cong E.H."/>
            <person name="Eikeseth-Otteraa H."/>
            <person name="Noel B."/>
            <person name="Anthouard V."/>
            <person name="Porcel B.M."/>
            <person name="Kachouri-Lafond R."/>
            <person name="Nishino A."/>
            <person name="Ugolini M."/>
            <person name="Chourrout P."/>
            <person name="Nishida H."/>
            <person name="Aasland R."/>
            <person name="Huzurbazar S."/>
            <person name="Westhof E."/>
            <person name="Delsuc F."/>
            <person name="Lehrach H."/>
            <person name="Reinhardt R."/>
            <person name="Weissenbach J."/>
            <person name="Roy S.W."/>
            <person name="Artiguenave F."/>
            <person name="Postlethwait J.H."/>
            <person name="Manak J.R."/>
            <person name="Thompson E.M."/>
            <person name="Jaillon O."/>
            <person name="Du Pasquier L."/>
            <person name="Boudinot P."/>
            <person name="Liberles D.A."/>
            <person name="Volff J.N."/>
            <person name="Philippe H."/>
            <person name="Lenhard B."/>
            <person name="Roest Crollius H."/>
            <person name="Wincker P."/>
            <person name="Chourrout D."/>
        </authorList>
    </citation>
    <scope>NUCLEOTIDE SEQUENCE [LARGE SCALE GENOMIC DNA]</scope>
</reference>
<dbReference type="FunFam" id="3.30.50.10:FF:000030">
    <property type="entry name" value="Nuclear Hormone Receptor family"/>
    <property type="match status" value="1"/>
</dbReference>
<keyword evidence="5 10" id="KW-0805">Transcription regulation</keyword>
<dbReference type="AlphaFoldDB" id="E4WSW5"/>
<evidence type="ECO:0000256" key="8">
    <source>
        <dbReference type="ARBA" id="ARBA00023170"/>
    </source>
</evidence>
<evidence type="ECO:0000256" key="5">
    <source>
        <dbReference type="ARBA" id="ARBA00023015"/>
    </source>
</evidence>
<dbReference type="Gene3D" id="3.30.50.10">
    <property type="entry name" value="Erythroid Transcription Factor GATA-1, subunit A"/>
    <property type="match status" value="1"/>
</dbReference>
<protein>
    <recommendedName>
        <fullName evidence="15">Nuclear receptor domain-containing protein</fullName>
    </recommendedName>
</protein>
<dbReference type="EMBL" id="FN653016">
    <property type="protein sequence ID" value="CBY06891.1"/>
    <property type="molecule type" value="Genomic_DNA"/>
</dbReference>
<keyword evidence="7 10" id="KW-0804">Transcription</keyword>
<dbReference type="Pfam" id="PF00105">
    <property type="entry name" value="zf-C4"/>
    <property type="match status" value="1"/>
</dbReference>
<dbReference type="PRINTS" id="PR00398">
    <property type="entry name" value="STRDHORMONER"/>
</dbReference>
<dbReference type="Pfam" id="PF00104">
    <property type="entry name" value="Hormone_recep"/>
    <property type="match status" value="1"/>
</dbReference>
<dbReference type="PROSITE" id="PS00031">
    <property type="entry name" value="NUCLEAR_REC_DBD_1"/>
    <property type="match status" value="1"/>
</dbReference>
<keyword evidence="4 10" id="KW-0862">Zinc</keyword>
<dbReference type="InterPro" id="IPR001723">
    <property type="entry name" value="Nuclear_hrmn_rcpt"/>
</dbReference>
<dbReference type="PANTHER" id="PTHR24082">
    <property type="entry name" value="NUCLEAR HORMONE RECEPTOR"/>
    <property type="match status" value="1"/>
</dbReference>
<sequence>MDRNRFEVSFFLRLTYIEFKILQQHQNRPESTIPDSEWKLCRVCGDKATGYHFNAMTCEGCKGFFRRSVKAGKKFACAYSKKCEISRSNRRSCSSCRWDKCIGSGMKKECIMSDSAIKEKRKVIEKNKVRRAVQQQPVMEKHEVELVKSVVEAYYEAFIHLPPFKFRILRRQQSLEKFPWVSDCILENDTMNQLLFRLLSPPSKPRSVIKIATNSGQIADAKFSRIDEEIGSRFNNHYNSLKSALLEDYLQIFDFSTRMQIFERINAVDQNILLRDCLLEIFVLKMNTRFDPEDNSFEHMDNRFRLKADSFLTKKIIDEYLDFHQKLQRLDLSKEENAFLFALCLFSDDRRNLYDSEIIEEMQHQLAVSFENIYKCKFKDDVRPQLIPTLITIITNLRQLKISLIHQSFKLDQENSSQSDSSLSGSLSSSPR</sequence>
<dbReference type="InterPro" id="IPR001628">
    <property type="entry name" value="Znf_hrmn_rcpt"/>
</dbReference>
<comment type="similarity">
    <text evidence="1 10">Belongs to the nuclear hormone receptor family.</text>
</comment>
<name>E4WSW5_OIKDI</name>
<dbReference type="InParanoid" id="E4WSW5"/>
<evidence type="ECO:0000256" key="9">
    <source>
        <dbReference type="ARBA" id="ARBA00023242"/>
    </source>
</evidence>
<dbReference type="InterPro" id="IPR000536">
    <property type="entry name" value="Nucl_hrmn_rcpt_lig-bd"/>
</dbReference>
<dbReference type="GO" id="GO:0000122">
    <property type="term" value="P:negative regulation of transcription by RNA polymerase II"/>
    <property type="evidence" value="ECO:0007669"/>
    <property type="project" value="TreeGrafter"/>
</dbReference>
<dbReference type="PANTHER" id="PTHR24082:SF283">
    <property type="entry name" value="NUCLEAR HORMONE RECEPTOR HR96"/>
    <property type="match status" value="1"/>
</dbReference>
<dbReference type="GO" id="GO:0000978">
    <property type="term" value="F:RNA polymerase II cis-regulatory region sequence-specific DNA binding"/>
    <property type="evidence" value="ECO:0007669"/>
    <property type="project" value="TreeGrafter"/>
</dbReference>
<organism evidence="13">
    <name type="scientific">Oikopleura dioica</name>
    <name type="common">Tunicate</name>
    <dbReference type="NCBI Taxonomy" id="34765"/>
    <lineage>
        <taxon>Eukaryota</taxon>
        <taxon>Metazoa</taxon>
        <taxon>Chordata</taxon>
        <taxon>Tunicata</taxon>
        <taxon>Appendicularia</taxon>
        <taxon>Copelata</taxon>
        <taxon>Oikopleuridae</taxon>
        <taxon>Oikopleura</taxon>
    </lineage>
</organism>
<evidence type="ECO:0000313" key="13">
    <source>
        <dbReference type="EMBL" id="CBY06891.1"/>
    </source>
</evidence>
<keyword evidence="9 10" id="KW-0539">Nucleus</keyword>
<dbReference type="PRINTS" id="PR00047">
    <property type="entry name" value="STROIDFINGER"/>
</dbReference>
<evidence type="ECO:0000256" key="6">
    <source>
        <dbReference type="ARBA" id="ARBA00023125"/>
    </source>
</evidence>
<comment type="subcellular location">
    <subcellularLocation>
        <location evidence="10">Nucleus</location>
    </subcellularLocation>
</comment>
<feature type="domain" description="NR LBD" evidence="12">
    <location>
        <begin position="214"/>
        <end position="430"/>
    </location>
</feature>